<gene>
    <name evidence="1" type="ORF">SDC9_185894</name>
</gene>
<accession>A0A645HI06</accession>
<dbReference type="EMBL" id="VSSQ01093551">
    <property type="protein sequence ID" value="MPN38370.1"/>
    <property type="molecule type" value="Genomic_DNA"/>
</dbReference>
<evidence type="ECO:0008006" key="2">
    <source>
        <dbReference type="Google" id="ProtNLM"/>
    </source>
</evidence>
<sequence length="100" mass="11042">MVGFATWFTLYCSGVYDPSHQVALPLCESEGVPELSLCLLHRGMQHLRYQERILVDCIKEYIEELCLPEPPGGQAAAAQAAAAQTDEQAAESLRYRGTNL</sequence>
<dbReference type="AlphaFoldDB" id="A0A645HI06"/>
<organism evidence="1">
    <name type="scientific">bioreactor metagenome</name>
    <dbReference type="NCBI Taxonomy" id="1076179"/>
    <lineage>
        <taxon>unclassified sequences</taxon>
        <taxon>metagenomes</taxon>
        <taxon>ecological metagenomes</taxon>
    </lineage>
</organism>
<proteinExistence type="predicted"/>
<name>A0A645HI06_9ZZZZ</name>
<evidence type="ECO:0000313" key="1">
    <source>
        <dbReference type="EMBL" id="MPN38370.1"/>
    </source>
</evidence>
<protein>
    <recommendedName>
        <fullName evidence="2">LysR substrate-binding domain-containing protein</fullName>
    </recommendedName>
</protein>
<comment type="caution">
    <text evidence="1">The sequence shown here is derived from an EMBL/GenBank/DDBJ whole genome shotgun (WGS) entry which is preliminary data.</text>
</comment>
<reference evidence="1" key="1">
    <citation type="submission" date="2019-08" db="EMBL/GenBank/DDBJ databases">
        <authorList>
            <person name="Kucharzyk K."/>
            <person name="Murdoch R.W."/>
            <person name="Higgins S."/>
            <person name="Loffler F."/>
        </authorList>
    </citation>
    <scope>NUCLEOTIDE SEQUENCE</scope>
</reference>